<sequence length="428" mass="45697">MQIELSLIFPHALRELPVSFLIPLPAQRPRTVANLCFMCTGQLPLSDALLNALRLSPSEIAYATPEEAKEAGLVPFSDSAVVRVDKSTMMEIGSSTTHSIFGGFVSDETLQLPADSVARGQSIAATMSSLKAGTLLYGNLGMPNSQASRYYILLKSLNTAKERQEFEGFAPLGMVTSGLAELQRAVQQTAVHQHTLVPTKKVFVSACRMQLDNAQLSALASSPAAAGGGGGSGGSSTNSGERRKAEPQERTAGRVRRRDEEDEEAKGQIDPRKAAESGVDGEGATHGFFQMSARFPKAVAQAVAAAGGGAALKKRRAEAYVTGADGVPVLRTTAVAPGEHGNDADGGGQFEFFRVQQDAFMNDIEAIKDTQRQRQQRNSNKSNKRASRAKAGRHSGQQKRGRSSSNRGSDGQQAASSSTRHKKVHRRY</sequence>
<dbReference type="PROSITE" id="PS50072">
    <property type="entry name" value="CSA_PPIASE_2"/>
    <property type="match status" value="1"/>
</dbReference>
<dbReference type="Gene3D" id="2.40.100.10">
    <property type="entry name" value="Cyclophilin-like"/>
    <property type="match status" value="1"/>
</dbReference>
<name>A0A0N1PC45_LEPSE</name>
<feature type="compositionally biased region" description="Low complexity" evidence="1">
    <location>
        <begin position="403"/>
        <end position="413"/>
    </location>
</feature>
<evidence type="ECO:0000259" key="2">
    <source>
        <dbReference type="PROSITE" id="PS50072"/>
    </source>
</evidence>
<dbReference type="InterPro" id="IPR002130">
    <property type="entry name" value="Cyclophilin-type_PPIase_dom"/>
</dbReference>
<feature type="region of interest" description="Disordered" evidence="1">
    <location>
        <begin position="221"/>
        <end position="285"/>
    </location>
</feature>
<dbReference type="EMBL" id="LJSK01000119">
    <property type="protein sequence ID" value="KPI86704.1"/>
    <property type="molecule type" value="Genomic_DNA"/>
</dbReference>
<feature type="compositionally biased region" description="Basic residues" evidence="1">
    <location>
        <begin position="382"/>
        <end position="402"/>
    </location>
</feature>
<comment type="caution">
    <text evidence="3">The sequence shown here is derived from an EMBL/GenBank/DDBJ whole genome shotgun (WGS) entry which is preliminary data.</text>
</comment>
<accession>A0A0N1PC45</accession>
<evidence type="ECO:0000313" key="4">
    <source>
        <dbReference type="Proteomes" id="UP000038009"/>
    </source>
</evidence>
<proteinExistence type="predicted"/>
<feature type="compositionally biased region" description="Basic and acidic residues" evidence="1">
    <location>
        <begin position="265"/>
        <end position="275"/>
    </location>
</feature>
<evidence type="ECO:0000256" key="1">
    <source>
        <dbReference type="SAM" id="MobiDB-lite"/>
    </source>
</evidence>
<dbReference type="AlphaFoldDB" id="A0A0N1PC45"/>
<dbReference type="Proteomes" id="UP000038009">
    <property type="component" value="Unassembled WGS sequence"/>
</dbReference>
<feature type="compositionally biased region" description="Basic and acidic residues" evidence="1">
    <location>
        <begin position="240"/>
        <end position="252"/>
    </location>
</feature>
<organism evidence="3 4">
    <name type="scientific">Leptomonas seymouri</name>
    <dbReference type="NCBI Taxonomy" id="5684"/>
    <lineage>
        <taxon>Eukaryota</taxon>
        <taxon>Discoba</taxon>
        <taxon>Euglenozoa</taxon>
        <taxon>Kinetoplastea</taxon>
        <taxon>Metakinetoplastina</taxon>
        <taxon>Trypanosomatida</taxon>
        <taxon>Trypanosomatidae</taxon>
        <taxon>Leishmaniinae</taxon>
        <taxon>Leptomonas</taxon>
    </lineage>
</organism>
<gene>
    <name evidence="3" type="ORF">ABL78_4220</name>
</gene>
<dbReference type="OrthoDB" id="248132at2759"/>
<evidence type="ECO:0000313" key="3">
    <source>
        <dbReference type="EMBL" id="KPI86704.1"/>
    </source>
</evidence>
<keyword evidence="4" id="KW-1185">Reference proteome</keyword>
<reference evidence="3 4" key="1">
    <citation type="journal article" date="2015" name="PLoS Pathog.">
        <title>Leptomonas seymouri: Adaptations to the Dixenous Life Cycle Analyzed by Genome Sequencing, Transcriptome Profiling and Co-infection with Leishmania donovani.</title>
        <authorList>
            <person name="Kraeva N."/>
            <person name="Butenko A."/>
            <person name="Hlavacova J."/>
            <person name="Kostygov A."/>
            <person name="Myskova J."/>
            <person name="Grybchuk D."/>
            <person name="Lestinova T."/>
            <person name="Votypka J."/>
            <person name="Volf P."/>
            <person name="Opperdoes F."/>
            <person name="Flegontov P."/>
            <person name="Lukes J."/>
            <person name="Yurchenko V."/>
        </authorList>
    </citation>
    <scope>NUCLEOTIDE SEQUENCE [LARGE SCALE GENOMIC DNA]</scope>
    <source>
        <strain evidence="3 4">ATCC 30220</strain>
    </source>
</reference>
<dbReference type="InterPro" id="IPR029000">
    <property type="entry name" value="Cyclophilin-like_dom_sf"/>
</dbReference>
<feature type="compositionally biased region" description="Basic residues" evidence="1">
    <location>
        <begin position="419"/>
        <end position="428"/>
    </location>
</feature>
<dbReference type="GO" id="GO:0003755">
    <property type="term" value="F:peptidyl-prolyl cis-trans isomerase activity"/>
    <property type="evidence" value="ECO:0007669"/>
    <property type="project" value="InterPro"/>
</dbReference>
<feature type="region of interest" description="Disordered" evidence="1">
    <location>
        <begin position="370"/>
        <end position="428"/>
    </location>
</feature>
<feature type="domain" description="PPIase cyclophilin-type" evidence="2">
    <location>
        <begin position="29"/>
        <end position="209"/>
    </location>
</feature>
<dbReference type="SUPFAM" id="SSF50891">
    <property type="entry name" value="Cyclophilin-like"/>
    <property type="match status" value="1"/>
</dbReference>
<protein>
    <recommendedName>
        <fullName evidence="2">PPIase cyclophilin-type domain-containing protein</fullName>
    </recommendedName>
</protein>
<dbReference type="OMA" id="CRMQLDY"/>
<dbReference type="VEuPathDB" id="TriTrypDB:Lsey_0119_0060"/>